<comment type="caution">
    <text evidence="1">The sequence shown here is derived from an EMBL/GenBank/DDBJ whole genome shotgun (WGS) entry which is preliminary data.</text>
</comment>
<dbReference type="AlphaFoldDB" id="A0A329WXU4"/>
<protein>
    <submittedName>
        <fullName evidence="1">Uncharacterized protein</fullName>
    </submittedName>
</protein>
<accession>A0A329WXU4</accession>
<dbReference type="EMBL" id="NSCM01000042">
    <property type="protein sequence ID" value="RAX08835.1"/>
    <property type="molecule type" value="Genomic_DNA"/>
</dbReference>
<organism evidence="1 2">
    <name type="scientific">Photorhabdus bodei</name>
    <dbReference type="NCBI Taxonomy" id="2029681"/>
    <lineage>
        <taxon>Bacteria</taxon>
        <taxon>Pseudomonadati</taxon>
        <taxon>Pseudomonadota</taxon>
        <taxon>Gammaproteobacteria</taxon>
        <taxon>Enterobacterales</taxon>
        <taxon>Morganellaceae</taxon>
        <taxon>Photorhabdus</taxon>
    </lineage>
</organism>
<evidence type="ECO:0000313" key="1">
    <source>
        <dbReference type="EMBL" id="RAX08835.1"/>
    </source>
</evidence>
<sequence length="61" mass="6767">MGTIPKGIAELLAQFDAWFSEAGKWVCKEIIDLVTHQVNYAFSCLHFGGCYSYYSGLGCIL</sequence>
<name>A0A329WXU4_9GAMM</name>
<reference evidence="1 2" key="1">
    <citation type="journal article" date="2018" name="Int. J. Syst. Evol. Microbiol.">
        <title>Whole-genome-based revisit of Photorhabdus phylogeny: proposal for the elevation of most Photorhabdus subspecies to the species level and description of one novel species Photorhabdus bodei sp. nov., and one novel subspecies Photorhabdus laumondii subsp. clarkei subsp. nov.</title>
        <authorList>
            <person name="Machado R.A.R."/>
            <person name="Wuthrich D."/>
            <person name="Kuhnert P."/>
            <person name="Arce C.C.M."/>
            <person name="Thonen L."/>
            <person name="Ruiz C."/>
            <person name="Zhang X."/>
            <person name="Robert C.A.M."/>
            <person name="Karimi J."/>
            <person name="Kamali S."/>
            <person name="Ma J."/>
            <person name="Bruggmann R."/>
            <person name="Erb M."/>
        </authorList>
    </citation>
    <scope>NUCLEOTIDE SEQUENCE [LARGE SCALE GENOMIC DNA]</scope>
    <source>
        <strain evidence="1 2">LJ24-63</strain>
    </source>
</reference>
<dbReference type="Proteomes" id="UP000250919">
    <property type="component" value="Unassembled WGS sequence"/>
</dbReference>
<evidence type="ECO:0000313" key="2">
    <source>
        <dbReference type="Proteomes" id="UP000250919"/>
    </source>
</evidence>
<gene>
    <name evidence="1" type="ORF">CKY02_18210</name>
</gene>
<proteinExistence type="predicted"/>